<dbReference type="RefSeq" id="WP_144093467.1">
    <property type="nucleotide sequence ID" value="NZ_JBHZLE010000017.1"/>
</dbReference>
<keyword evidence="2" id="KW-0067">ATP-binding</keyword>
<evidence type="ECO:0000259" key="1">
    <source>
        <dbReference type="Pfam" id="PF13930"/>
    </source>
</evidence>
<comment type="caution">
    <text evidence="2">The sequence shown here is derived from an EMBL/GenBank/DDBJ whole genome shotgun (WGS) entry which is preliminary data.</text>
</comment>
<evidence type="ECO:0000313" key="2">
    <source>
        <dbReference type="EMBL" id="TSJ92644.1"/>
    </source>
</evidence>
<gene>
    <name evidence="2" type="ORF">FPQ15_14050</name>
</gene>
<dbReference type="EMBL" id="VMHM01000025">
    <property type="protein sequence ID" value="TSJ92644.1"/>
    <property type="molecule type" value="Genomic_DNA"/>
</dbReference>
<sequence>MCLWKKLENRWVKNLPEAKTVYVKIEPLYEGTSLRPESFYITSSTDGETLSEHTFKNAPRGK</sequence>
<evidence type="ECO:0000313" key="3">
    <source>
        <dbReference type="Proteomes" id="UP000319483"/>
    </source>
</evidence>
<protein>
    <submittedName>
        <fullName evidence="2">Helicase</fullName>
    </submittedName>
</protein>
<dbReference type="AlphaFoldDB" id="A0A556RUY7"/>
<keyword evidence="2" id="KW-0378">Hydrolase</keyword>
<dbReference type="InterPro" id="IPR044927">
    <property type="entry name" value="Endonuclea_NS_2"/>
</dbReference>
<keyword evidence="2" id="KW-0347">Helicase</keyword>
<keyword evidence="2" id="KW-0547">Nucleotide-binding</keyword>
<dbReference type="Pfam" id="PF13930">
    <property type="entry name" value="Endonuclea_NS_2"/>
    <property type="match status" value="1"/>
</dbReference>
<dbReference type="Proteomes" id="UP000319483">
    <property type="component" value="Unassembled WGS sequence"/>
</dbReference>
<feature type="domain" description="Type VII secretion system protein EssD-like" evidence="1">
    <location>
        <begin position="4"/>
        <end position="46"/>
    </location>
</feature>
<accession>A0A556RUY7</accession>
<reference evidence="2 3" key="1">
    <citation type="submission" date="2019-07" db="EMBL/GenBank/DDBJ databases">
        <title>Gilliamella genomes.</title>
        <authorList>
            <person name="Zheng H."/>
        </authorList>
    </citation>
    <scope>NUCLEOTIDE SEQUENCE [LARGE SCALE GENOMIC DNA]</scope>
    <source>
        <strain evidence="2 3">W8127</strain>
    </source>
</reference>
<dbReference type="GO" id="GO:0004386">
    <property type="term" value="F:helicase activity"/>
    <property type="evidence" value="ECO:0007669"/>
    <property type="project" value="UniProtKB-KW"/>
</dbReference>
<name>A0A556RUY7_9GAMM</name>
<organism evidence="2 3">
    <name type="scientific">Gilliamella apicola</name>
    <dbReference type="NCBI Taxonomy" id="1196095"/>
    <lineage>
        <taxon>Bacteria</taxon>
        <taxon>Pseudomonadati</taxon>
        <taxon>Pseudomonadota</taxon>
        <taxon>Gammaproteobacteria</taxon>
        <taxon>Orbales</taxon>
        <taxon>Orbaceae</taxon>
        <taxon>Gilliamella</taxon>
    </lineage>
</organism>
<proteinExistence type="predicted"/>